<keyword evidence="1 3" id="KW-0378">Hydrolase</keyword>
<dbReference type="SUPFAM" id="SSF53474">
    <property type="entry name" value="alpha/beta-Hydrolases"/>
    <property type="match status" value="1"/>
</dbReference>
<name>A0ABU9RLP3_9BURK</name>
<dbReference type="InterPro" id="IPR029058">
    <property type="entry name" value="AB_hydrolase_fold"/>
</dbReference>
<sequence>MMNGFQEKFAYVNGIRMHYVERGTGPLVLLCHGWPESWYVWRWQIDALAAAGYRAVAPDQRGYGLTDAPEAIEAYDILNLVGDLVGLVKALGEEQAILIGHDWGAAVAAYAALLRPDLFPVLGLLSVPYMPRRPVRPSVRFAQITQECHFYQDYFQLPGRIERELEEDVRRSMLGILYSASGDPVVKGQPANFAIFPKSTRFVDNLTLPDELPRWLTETDLQYFVAQFERSGFRGPINWYRNIDRNWALTSFLDGARIMQPTLFLAGELDGVVKMAAKDYDALESNVPNLWKKHLIAKAGHWVQQERPDEVNEFILNFLAGSVHALAGGAAESQPKAPAGKFR</sequence>
<dbReference type="Gene3D" id="3.40.50.1820">
    <property type="entry name" value="alpha/beta hydrolase"/>
    <property type="match status" value="1"/>
</dbReference>
<organism evidence="3 4">
    <name type="scientific">Paraburkholderia ferrariae</name>
    <dbReference type="NCBI Taxonomy" id="386056"/>
    <lineage>
        <taxon>Bacteria</taxon>
        <taxon>Pseudomonadati</taxon>
        <taxon>Pseudomonadota</taxon>
        <taxon>Betaproteobacteria</taxon>
        <taxon>Burkholderiales</taxon>
        <taxon>Burkholderiaceae</taxon>
        <taxon>Paraburkholderia</taxon>
    </lineage>
</organism>
<evidence type="ECO:0000256" key="1">
    <source>
        <dbReference type="ARBA" id="ARBA00022801"/>
    </source>
</evidence>
<dbReference type="EMBL" id="JAYMRV010000002">
    <property type="protein sequence ID" value="MEM5420486.1"/>
    <property type="molecule type" value="Genomic_DNA"/>
</dbReference>
<dbReference type="Proteomes" id="UP001489897">
    <property type="component" value="Unassembled WGS sequence"/>
</dbReference>
<evidence type="ECO:0000313" key="3">
    <source>
        <dbReference type="EMBL" id="MEM5420486.1"/>
    </source>
</evidence>
<dbReference type="GO" id="GO:0016787">
    <property type="term" value="F:hydrolase activity"/>
    <property type="evidence" value="ECO:0007669"/>
    <property type="project" value="UniProtKB-KW"/>
</dbReference>
<dbReference type="Pfam" id="PF00561">
    <property type="entry name" value="Abhydrolase_1"/>
    <property type="match status" value="1"/>
</dbReference>
<reference evidence="3 4" key="1">
    <citation type="submission" date="2024-01" db="EMBL/GenBank/DDBJ databases">
        <title>The diversity of rhizobia nodulating Mimosa spp. in eleven states of Brazil covering several biomes is determined by host plant, location, and edaphic factors.</title>
        <authorList>
            <person name="Rouws L."/>
            <person name="Barauna A."/>
            <person name="Beukes C."/>
            <person name="De Faria S.M."/>
            <person name="Gross E."/>
            <person name="Dos Reis Junior F.B."/>
            <person name="Simon M."/>
            <person name="Maluk M."/>
            <person name="Odee D.W."/>
            <person name="Kenicer G."/>
            <person name="Young J.P.W."/>
            <person name="Reis V.M."/>
            <person name="Zilli J."/>
            <person name="James E.K."/>
        </authorList>
    </citation>
    <scope>NUCLEOTIDE SEQUENCE [LARGE SCALE GENOMIC DNA]</scope>
    <source>
        <strain evidence="3 4">JPY167</strain>
    </source>
</reference>
<dbReference type="InterPro" id="IPR000073">
    <property type="entry name" value="AB_hydrolase_1"/>
</dbReference>
<dbReference type="PANTHER" id="PTHR43329">
    <property type="entry name" value="EPOXIDE HYDROLASE"/>
    <property type="match status" value="1"/>
</dbReference>
<feature type="domain" description="AB hydrolase-1" evidence="2">
    <location>
        <begin position="26"/>
        <end position="120"/>
    </location>
</feature>
<dbReference type="RefSeq" id="WP_342946034.1">
    <property type="nucleotide sequence ID" value="NZ_JAYMRV010000002.1"/>
</dbReference>
<comment type="caution">
    <text evidence="3">The sequence shown here is derived from an EMBL/GenBank/DDBJ whole genome shotgun (WGS) entry which is preliminary data.</text>
</comment>
<dbReference type="InterPro" id="IPR000639">
    <property type="entry name" value="Epox_hydrolase-like"/>
</dbReference>
<gene>
    <name evidence="3" type="ORF">VSR73_05325</name>
</gene>
<proteinExistence type="predicted"/>
<evidence type="ECO:0000313" key="4">
    <source>
        <dbReference type="Proteomes" id="UP001489897"/>
    </source>
</evidence>
<accession>A0ABU9RLP3</accession>
<dbReference type="PRINTS" id="PR00412">
    <property type="entry name" value="EPOXHYDRLASE"/>
</dbReference>
<keyword evidence="4" id="KW-1185">Reference proteome</keyword>
<evidence type="ECO:0000259" key="2">
    <source>
        <dbReference type="Pfam" id="PF00561"/>
    </source>
</evidence>
<protein>
    <submittedName>
        <fullName evidence="3">Alpha/beta hydrolase</fullName>
    </submittedName>
</protein>